<protein>
    <submittedName>
        <fullName evidence="1">Uncharacterized protein</fullName>
    </submittedName>
</protein>
<reference evidence="1" key="1">
    <citation type="submission" date="2020-06" db="EMBL/GenBank/DDBJ databases">
        <title>Whole Genome Sequence of Bradyrhizobium sp. Strain 1S1.</title>
        <authorList>
            <person name="Bromfield E.S.P."/>
            <person name="Cloutier S."/>
        </authorList>
    </citation>
    <scope>NUCLEOTIDE SEQUENCE [LARGE SCALE GENOMIC DNA]</scope>
    <source>
        <strain evidence="1">1S1</strain>
    </source>
</reference>
<sequence>MQDDPIEREEESVYYSLPEEALQHLPEEWRNHIQAIADNGCAILESVDKELSQLVKISNSFTALVALKYTAKRLSEYKFAADMDAILELDMLTTAFVVTYVRLHQGGSGSGFSRAILPQKLRRVHDQIVEMRNKRYAHNDDHHSLSNAMEVGFEDNRFLLKFDLSLEYQIGGATEWHDLTKFLDVMTVEKMEKLLARLKAKTGHDWVWPKAPAPD</sequence>
<gene>
    <name evidence="1" type="ORF">HAP48_035700</name>
</gene>
<dbReference type="EMBL" id="JAAOLE020000001">
    <property type="protein sequence ID" value="NVI48178.1"/>
    <property type="molecule type" value="Genomic_DNA"/>
</dbReference>
<dbReference type="RefSeq" id="WP_051346746.1">
    <property type="nucleotide sequence ID" value="NZ_CP088285.1"/>
</dbReference>
<name>A0A974A4J8_9BRAD</name>
<accession>A0A974A4J8</accession>
<organism evidence="1">
    <name type="scientific">Bradyrhizobium septentrionale</name>
    <dbReference type="NCBI Taxonomy" id="1404411"/>
    <lineage>
        <taxon>Bacteria</taxon>
        <taxon>Pseudomonadati</taxon>
        <taxon>Pseudomonadota</taxon>
        <taxon>Alphaproteobacteria</taxon>
        <taxon>Hyphomicrobiales</taxon>
        <taxon>Nitrobacteraceae</taxon>
        <taxon>Bradyrhizobium</taxon>
    </lineage>
</organism>
<evidence type="ECO:0000313" key="1">
    <source>
        <dbReference type="EMBL" id="NVI48178.1"/>
    </source>
</evidence>
<dbReference type="AlphaFoldDB" id="A0A974A4J8"/>
<proteinExistence type="predicted"/>
<comment type="caution">
    <text evidence="1">The sequence shown here is derived from an EMBL/GenBank/DDBJ whole genome shotgun (WGS) entry which is preliminary data.</text>
</comment>